<gene>
    <name evidence="2" type="ORF">PG993_012728</name>
</gene>
<protein>
    <submittedName>
        <fullName evidence="2">Uncharacterized protein</fullName>
    </submittedName>
</protein>
<reference evidence="2 3" key="1">
    <citation type="submission" date="2023-01" db="EMBL/GenBank/DDBJ databases">
        <title>Analysis of 21 Apiospora genomes using comparative genomics revels a genus with tremendous synthesis potential of carbohydrate active enzymes and secondary metabolites.</title>
        <authorList>
            <person name="Sorensen T."/>
        </authorList>
    </citation>
    <scope>NUCLEOTIDE SEQUENCE [LARGE SCALE GENOMIC DNA]</scope>
    <source>
        <strain evidence="2 3">CBS 33761</strain>
    </source>
</reference>
<feature type="compositionally biased region" description="Low complexity" evidence="1">
    <location>
        <begin position="154"/>
        <end position="164"/>
    </location>
</feature>
<proteinExistence type="predicted"/>
<dbReference type="EMBL" id="JAQQWK010000012">
    <property type="protein sequence ID" value="KAK8021961.1"/>
    <property type="molecule type" value="Genomic_DNA"/>
</dbReference>
<feature type="region of interest" description="Disordered" evidence="1">
    <location>
        <begin position="147"/>
        <end position="201"/>
    </location>
</feature>
<organism evidence="2 3">
    <name type="scientific">Apiospora rasikravindrae</name>
    <dbReference type="NCBI Taxonomy" id="990691"/>
    <lineage>
        <taxon>Eukaryota</taxon>
        <taxon>Fungi</taxon>
        <taxon>Dikarya</taxon>
        <taxon>Ascomycota</taxon>
        <taxon>Pezizomycotina</taxon>
        <taxon>Sordariomycetes</taxon>
        <taxon>Xylariomycetidae</taxon>
        <taxon>Amphisphaeriales</taxon>
        <taxon>Apiosporaceae</taxon>
        <taxon>Apiospora</taxon>
    </lineage>
</organism>
<evidence type="ECO:0000313" key="3">
    <source>
        <dbReference type="Proteomes" id="UP001444661"/>
    </source>
</evidence>
<evidence type="ECO:0000256" key="1">
    <source>
        <dbReference type="SAM" id="MobiDB-lite"/>
    </source>
</evidence>
<comment type="caution">
    <text evidence="2">The sequence shown here is derived from an EMBL/GenBank/DDBJ whole genome shotgun (WGS) entry which is preliminary data.</text>
</comment>
<name>A0ABR1RVK3_9PEZI</name>
<dbReference type="Proteomes" id="UP001444661">
    <property type="component" value="Unassembled WGS sequence"/>
</dbReference>
<accession>A0ABR1RVK3</accession>
<sequence>MVVTAAERERSGLALDADMEADLVAIENLAEIQAQGYLNGHVEAASGGSVDTRGDGGCSSLQIVDGLRGRGGCIVGYTDVVAGGLRDIEDDVAQRMADDKGEGEANGQTGINKCTEEVGCSKPVRDLGEESQYTSSGSGEDFVQKHVADGSEVGDGSSDLAGDGSEPDQGFMASDQDIEEDLDAEKQKEVDEEEEPVADRVLDDLESAQLLLLLL</sequence>
<keyword evidence="3" id="KW-1185">Reference proteome</keyword>
<evidence type="ECO:0000313" key="2">
    <source>
        <dbReference type="EMBL" id="KAK8021961.1"/>
    </source>
</evidence>